<keyword evidence="2" id="KW-1185">Reference proteome</keyword>
<feature type="compositionally biased region" description="Low complexity" evidence="1">
    <location>
        <begin position="215"/>
        <end position="228"/>
    </location>
</feature>
<feature type="region of interest" description="Disordered" evidence="1">
    <location>
        <begin position="79"/>
        <end position="109"/>
    </location>
</feature>
<reference evidence="3" key="1">
    <citation type="submission" date="2016-11" db="UniProtKB">
        <authorList>
            <consortium name="WormBaseParasite"/>
        </authorList>
    </citation>
    <scope>IDENTIFICATION</scope>
</reference>
<dbReference type="Proteomes" id="UP000095280">
    <property type="component" value="Unplaced"/>
</dbReference>
<accession>A0A1I8IWU0</accession>
<evidence type="ECO:0000313" key="2">
    <source>
        <dbReference type="Proteomes" id="UP000095280"/>
    </source>
</evidence>
<feature type="region of interest" description="Disordered" evidence="1">
    <location>
        <begin position="157"/>
        <end position="229"/>
    </location>
</feature>
<dbReference type="WBParaSite" id="maker-uti_cns_0019012-snap-gene-0.2-mRNA-1">
    <property type="protein sequence ID" value="maker-uti_cns_0019012-snap-gene-0.2-mRNA-1"/>
    <property type="gene ID" value="maker-uti_cns_0019012-snap-gene-0.2"/>
</dbReference>
<feature type="compositionally biased region" description="Basic residues" evidence="1">
    <location>
        <begin position="185"/>
        <end position="200"/>
    </location>
</feature>
<evidence type="ECO:0000256" key="1">
    <source>
        <dbReference type="SAM" id="MobiDB-lite"/>
    </source>
</evidence>
<organism evidence="2 3">
    <name type="scientific">Macrostomum lignano</name>
    <dbReference type="NCBI Taxonomy" id="282301"/>
    <lineage>
        <taxon>Eukaryota</taxon>
        <taxon>Metazoa</taxon>
        <taxon>Spiralia</taxon>
        <taxon>Lophotrochozoa</taxon>
        <taxon>Platyhelminthes</taxon>
        <taxon>Rhabditophora</taxon>
        <taxon>Macrostomorpha</taxon>
        <taxon>Macrostomida</taxon>
        <taxon>Macrostomidae</taxon>
        <taxon>Macrostomum</taxon>
    </lineage>
</organism>
<name>A0A1I8IWU0_9PLAT</name>
<evidence type="ECO:0000313" key="3">
    <source>
        <dbReference type="WBParaSite" id="maker-uti_cns_0019012-snap-gene-0.2-mRNA-1"/>
    </source>
</evidence>
<protein>
    <submittedName>
        <fullName evidence="3">CG2258</fullName>
    </submittedName>
</protein>
<dbReference type="AlphaFoldDB" id="A0A1I8IWU0"/>
<proteinExistence type="predicted"/>
<sequence length="354" mass="37380">VYQLLESGYRMDKPPAARTLSTSSCGSAGSLELQLQELQQQSLQIAEAPPSSSGVTKVSCCLQTDAPSAMYLCTTGAQAKPLSSSGGGGQHPSSAPTRRRRGGGGSTIQQTSIVTCPASAAAHENSASSTAAVAHMRSVSTPPVDAPSSSAAAVAMDSNNHHHHSNDSDAASSASWLQQHQRLSQQRHRRRHRHHRHRRGQLGGGGSSGATATPSDTGGSSESNTSSRESLHQEVLTSINELICGCDFLLGLFPLTAADVRELSDQANAGIKLLACYALQQEQLSRNSSSGVPEWLNRLLPAAALASQQADGCLSDRLVEFRRRGIESPEDVGVPAMLESLRADFTELQQLLKR</sequence>
<feature type="compositionally biased region" description="Low complexity" evidence="1">
    <location>
        <begin position="168"/>
        <end position="184"/>
    </location>
</feature>